<dbReference type="SUPFAM" id="SSF46689">
    <property type="entry name" value="Homeodomain-like"/>
    <property type="match status" value="1"/>
</dbReference>
<dbReference type="InterPro" id="IPR009057">
    <property type="entry name" value="Homeodomain-like_sf"/>
</dbReference>
<feature type="compositionally biased region" description="Polar residues" evidence="6">
    <location>
        <begin position="170"/>
        <end position="183"/>
    </location>
</feature>
<dbReference type="Gene3D" id="1.10.10.60">
    <property type="entry name" value="Homeodomain-like"/>
    <property type="match status" value="1"/>
</dbReference>
<comment type="subcellular location">
    <subcellularLocation>
        <location evidence="1 5">Nucleus</location>
    </subcellularLocation>
</comment>
<accession>A0A914P149</accession>
<evidence type="ECO:0000256" key="3">
    <source>
        <dbReference type="ARBA" id="ARBA00023155"/>
    </source>
</evidence>
<sequence length="199" mass="22967">MRQQQLRMPQQQQQQQSPQQMAFNPLFINQMLQNIRFQFPPSMLPPMPSMNEHTSGIKMTPKVNKETAAPLQKWFDTNIQNPYPTEEDMRTLKNLTGFTDTQLGDWFRNKRRNYKKDHQGNVPWTIPTTTLRKRRASSLSNHQNDSTLSLDSVSTAHSSPILSMPPPETPVSTIVKQEPSDTSPPEKRAKFHSINDLIQ</sequence>
<dbReference type="Proteomes" id="UP000887578">
    <property type="component" value="Unplaced"/>
</dbReference>
<keyword evidence="2 5" id="KW-0238">DNA-binding</keyword>
<reference evidence="9" key="1">
    <citation type="submission" date="2022-11" db="UniProtKB">
        <authorList>
            <consortium name="WormBaseParasite"/>
        </authorList>
    </citation>
    <scope>IDENTIFICATION</scope>
</reference>
<evidence type="ECO:0000313" key="8">
    <source>
        <dbReference type="Proteomes" id="UP000887578"/>
    </source>
</evidence>
<dbReference type="InterPro" id="IPR001356">
    <property type="entry name" value="HD"/>
</dbReference>
<dbReference type="GO" id="GO:0003677">
    <property type="term" value="F:DNA binding"/>
    <property type="evidence" value="ECO:0007669"/>
    <property type="project" value="UniProtKB-UniRule"/>
</dbReference>
<feature type="compositionally biased region" description="Polar residues" evidence="6">
    <location>
        <begin position="137"/>
        <end position="161"/>
    </location>
</feature>
<proteinExistence type="predicted"/>
<evidence type="ECO:0000256" key="1">
    <source>
        <dbReference type="ARBA" id="ARBA00004123"/>
    </source>
</evidence>
<evidence type="ECO:0000256" key="5">
    <source>
        <dbReference type="PROSITE-ProRule" id="PRU00108"/>
    </source>
</evidence>
<keyword evidence="8" id="KW-1185">Reference proteome</keyword>
<dbReference type="GO" id="GO:0005634">
    <property type="term" value="C:nucleus"/>
    <property type="evidence" value="ECO:0007669"/>
    <property type="project" value="UniProtKB-SubCell"/>
</dbReference>
<dbReference type="Pfam" id="PF05920">
    <property type="entry name" value="Homeobox_KN"/>
    <property type="match status" value="1"/>
</dbReference>
<dbReference type="SMART" id="SM00389">
    <property type="entry name" value="HOX"/>
    <property type="match status" value="1"/>
</dbReference>
<dbReference type="AlphaFoldDB" id="A0A914P149"/>
<feature type="region of interest" description="Disordered" evidence="6">
    <location>
        <begin position="133"/>
        <end position="199"/>
    </location>
</feature>
<keyword evidence="3 5" id="KW-0371">Homeobox</keyword>
<feature type="domain" description="Homeobox" evidence="7">
    <location>
        <begin position="54"/>
        <end position="117"/>
    </location>
</feature>
<dbReference type="PROSITE" id="PS50071">
    <property type="entry name" value="HOMEOBOX_2"/>
    <property type="match status" value="1"/>
</dbReference>
<dbReference type="InterPro" id="IPR008422">
    <property type="entry name" value="KN_HD"/>
</dbReference>
<dbReference type="WBParaSite" id="PDA_v2.g1151.t1">
    <property type="protein sequence ID" value="PDA_v2.g1151.t1"/>
    <property type="gene ID" value="PDA_v2.g1151"/>
</dbReference>
<evidence type="ECO:0000256" key="4">
    <source>
        <dbReference type="ARBA" id="ARBA00023242"/>
    </source>
</evidence>
<feature type="DNA-binding region" description="Homeobox" evidence="5">
    <location>
        <begin position="56"/>
        <end position="118"/>
    </location>
</feature>
<keyword evidence="4 5" id="KW-0539">Nucleus</keyword>
<evidence type="ECO:0000259" key="7">
    <source>
        <dbReference type="PROSITE" id="PS50071"/>
    </source>
</evidence>
<evidence type="ECO:0000256" key="2">
    <source>
        <dbReference type="ARBA" id="ARBA00023125"/>
    </source>
</evidence>
<evidence type="ECO:0000256" key="6">
    <source>
        <dbReference type="SAM" id="MobiDB-lite"/>
    </source>
</evidence>
<protein>
    <submittedName>
        <fullName evidence="9">Homeobox domain-containing protein</fullName>
    </submittedName>
</protein>
<dbReference type="GO" id="GO:0006355">
    <property type="term" value="P:regulation of DNA-templated transcription"/>
    <property type="evidence" value="ECO:0007669"/>
    <property type="project" value="InterPro"/>
</dbReference>
<evidence type="ECO:0000313" key="9">
    <source>
        <dbReference type="WBParaSite" id="PDA_v2.g1151.t1"/>
    </source>
</evidence>
<organism evidence="8 9">
    <name type="scientific">Panagrolaimus davidi</name>
    <dbReference type="NCBI Taxonomy" id="227884"/>
    <lineage>
        <taxon>Eukaryota</taxon>
        <taxon>Metazoa</taxon>
        <taxon>Ecdysozoa</taxon>
        <taxon>Nematoda</taxon>
        <taxon>Chromadorea</taxon>
        <taxon>Rhabditida</taxon>
        <taxon>Tylenchina</taxon>
        <taxon>Panagrolaimomorpha</taxon>
        <taxon>Panagrolaimoidea</taxon>
        <taxon>Panagrolaimidae</taxon>
        <taxon>Panagrolaimus</taxon>
    </lineage>
</organism>
<dbReference type="CDD" id="cd00086">
    <property type="entry name" value="homeodomain"/>
    <property type="match status" value="1"/>
</dbReference>
<name>A0A914P149_9BILA</name>